<reference evidence="2 3" key="1">
    <citation type="submission" date="2023-07" db="EMBL/GenBank/DDBJ databases">
        <title>Sorghum-associated microbial communities from plants grown in Nebraska, USA.</title>
        <authorList>
            <person name="Schachtman D."/>
        </authorList>
    </citation>
    <scope>NUCLEOTIDE SEQUENCE [LARGE SCALE GENOMIC DNA]</scope>
    <source>
        <strain evidence="2 3">CC258</strain>
    </source>
</reference>
<dbReference type="Gene3D" id="3.10.350.10">
    <property type="entry name" value="LysM domain"/>
    <property type="match status" value="1"/>
</dbReference>
<dbReference type="Proteomes" id="UP001267290">
    <property type="component" value="Unassembled WGS sequence"/>
</dbReference>
<dbReference type="Pfam" id="PF01476">
    <property type="entry name" value="LysM"/>
    <property type="match status" value="1"/>
</dbReference>
<dbReference type="InterPro" id="IPR018392">
    <property type="entry name" value="LysM"/>
</dbReference>
<evidence type="ECO:0000259" key="1">
    <source>
        <dbReference type="PROSITE" id="PS51782"/>
    </source>
</evidence>
<organism evidence="2 3">
    <name type="scientific">Paenibacillus qinlingensis</name>
    <dbReference type="NCBI Taxonomy" id="1837343"/>
    <lineage>
        <taxon>Bacteria</taxon>
        <taxon>Bacillati</taxon>
        <taxon>Bacillota</taxon>
        <taxon>Bacilli</taxon>
        <taxon>Bacillales</taxon>
        <taxon>Paenibacillaceae</taxon>
        <taxon>Paenibacillus</taxon>
    </lineage>
</organism>
<name>A0ABU1P279_9BACL</name>
<dbReference type="CDD" id="cd00118">
    <property type="entry name" value="LysM"/>
    <property type="match status" value="1"/>
</dbReference>
<dbReference type="SMART" id="SM00257">
    <property type="entry name" value="LysM"/>
    <property type="match status" value="1"/>
</dbReference>
<keyword evidence="3" id="KW-1185">Reference proteome</keyword>
<dbReference type="PANTHER" id="PTHR34700">
    <property type="entry name" value="POTASSIUM BINDING PROTEIN KBP"/>
    <property type="match status" value="1"/>
</dbReference>
<dbReference type="InterPro" id="IPR052196">
    <property type="entry name" value="Bact_Kbp"/>
</dbReference>
<comment type="caution">
    <text evidence="2">The sequence shown here is derived from an EMBL/GenBank/DDBJ whole genome shotgun (WGS) entry which is preliminary data.</text>
</comment>
<gene>
    <name evidence="2" type="ORF">J2736_005060</name>
</gene>
<protein>
    <submittedName>
        <fullName evidence="2">Nucleoid-associated protein YgaU</fullName>
    </submittedName>
</protein>
<sequence length="220" mass="24819">MAIEERVIKAMDITLEDPTGLRMHFPVNPSEVNIRRDKSFETITIIHGGELDVPQGVKVKEISFSSFFPAVYDASYCKYQPLPNPQTAMNQLNTWMEQREPLRLIMTETDVNVLVMLSAHNSSFKGGEPGDVYFDVTFRTWRDYKVRTLAERSGTSGGEARPDIKPVSATYTVKSGDSLWAIAKMNLGSGSRWREIYDINRALIGDNPDAIQIDQELVMP</sequence>
<dbReference type="PROSITE" id="PS51782">
    <property type="entry name" value="LYSM"/>
    <property type="match status" value="1"/>
</dbReference>
<dbReference type="SUPFAM" id="SSF54106">
    <property type="entry name" value="LysM domain"/>
    <property type="match status" value="1"/>
</dbReference>
<dbReference type="InterPro" id="IPR036779">
    <property type="entry name" value="LysM_dom_sf"/>
</dbReference>
<proteinExistence type="predicted"/>
<accession>A0ABU1P279</accession>
<evidence type="ECO:0000313" key="2">
    <source>
        <dbReference type="EMBL" id="MDR6553850.1"/>
    </source>
</evidence>
<feature type="domain" description="LysM" evidence="1">
    <location>
        <begin position="169"/>
        <end position="219"/>
    </location>
</feature>
<dbReference type="PANTHER" id="PTHR34700:SF4">
    <property type="entry name" value="PHAGE-LIKE ELEMENT PBSX PROTEIN XKDP"/>
    <property type="match status" value="1"/>
</dbReference>
<evidence type="ECO:0000313" key="3">
    <source>
        <dbReference type="Proteomes" id="UP001267290"/>
    </source>
</evidence>
<dbReference type="EMBL" id="JAVDSB010000012">
    <property type="protein sequence ID" value="MDR6553850.1"/>
    <property type="molecule type" value="Genomic_DNA"/>
</dbReference>